<name>M0MMT3_9EURY</name>
<reference evidence="1 2" key="1">
    <citation type="journal article" date="2014" name="PLoS Genet.">
        <title>Phylogenetically driven sequencing of extremely halophilic archaea reveals strategies for static and dynamic osmo-response.</title>
        <authorList>
            <person name="Becker E.A."/>
            <person name="Seitzer P.M."/>
            <person name="Tritt A."/>
            <person name="Larsen D."/>
            <person name="Krusor M."/>
            <person name="Yao A.I."/>
            <person name="Wu D."/>
            <person name="Madern D."/>
            <person name="Eisen J.A."/>
            <person name="Darling A.E."/>
            <person name="Facciotti M.T."/>
        </authorList>
    </citation>
    <scope>NUCLEOTIDE SEQUENCE [LARGE SCALE GENOMIC DNA]</scope>
    <source>
        <strain evidence="1 2">DSM 5350</strain>
    </source>
</reference>
<organism evidence="1 2">
    <name type="scientific">Halococcus saccharolyticus DSM 5350</name>
    <dbReference type="NCBI Taxonomy" id="1227455"/>
    <lineage>
        <taxon>Archaea</taxon>
        <taxon>Methanobacteriati</taxon>
        <taxon>Methanobacteriota</taxon>
        <taxon>Stenosarchaea group</taxon>
        <taxon>Halobacteria</taxon>
        <taxon>Halobacteriales</taxon>
        <taxon>Halococcaceae</taxon>
        <taxon>Halococcus</taxon>
    </lineage>
</organism>
<gene>
    <name evidence="1" type="ORF">C449_05866</name>
</gene>
<keyword evidence="2" id="KW-1185">Reference proteome</keyword>
<dbReference type="RefSeq" id="WP_006077032.1">
    <property type="nucleotide sequence ID" value="NZ_AOMD01000016.1"/>
</dbReference>
<evidence type="ECO:0000313" key="1">
    <source>
        <dbReference type="EMBL" id="EMA45765.1"/>
    </source>
</evidence>
<dbReference type="AlphaFoldDB" id="M0MMT3"/>
<accession>M0MMT3</accession>
<dbReference type="PATRIC" id="fig|1227455.4.peg.1195"/>
<sequence length="182" mass="20059">MRVRDWQDILEEVTDSGADPGGWRAIAGDRDRGIGEDMYLGHPSAGAFQLKTYAKNPFEVQGVGTRLARRIDDGLDPLFPEGDAGRFGVQSPMADEDEAEEAATKLESVLETHADAPTTPDALFEDVMGALDSPAYGPMEYDQYDRPDGLDDFADEFEEAERLLDAELDDLVDENETNHGFQ</sequence>
<comment type="caution">
    <text evidence="1">The sequence shown here is derived from an EMBL/GenBank/DDBJ whole genome shotgun (WGS) entry which is preliminary data.</text>
</comment>
<proteinExistence type="predicted"/>
<dbReference type="InParanoid" id="M0MMT3"/>
<dbReference type="STRING" id="1227455.C449_05866"/>
<protein>
    <submittedName>
        <fullName evidence="1">Uncharacterized protein</fullName>
    </submittedName>
</protein>
<dbReference type="EMBL" id="AOMD01000016">
    <property type="protein sequence ID" value="EMA45765.1"/>
    <property type="molecule type" value="Genomic_DNA"/>
</dbReference>
<dbReference type="OrthoDB" id="213677at2157"/>
<evidence type="ECO:0000313" key="2">
    <source>
        <dbReference type="Proteomes" id="UP000011669"/>
    </source>
</evidence>
<dbReference type="Proteomes" id="UP000011669">
    <property type="component" value="Unassembled WGS sequence"/>
</dbReference>